<dbReference type="SMART" id="SM00388">
    <property type="entry name" value="HisKA"/>
    <property type="match status" value="1"/>
</dbReference>
<dbReference type="OrthoDB" id="9810730at2"/>
<evidence type="ECO:0000256" key="4">
    <source>
        <dbReference type="ARBA" id="ARBA00022679"/>
    </source>
</evidence>
<dbReference type="EMBL" id="QFYR01000006">
    <property type="protein sequence ID" value="RAK50744.1"/>
    <property type="molecule type" value="Genomic_DNA"/>
</dbReference>
<dbReference type="Pfam" id="PF00512">
    <property type="entry name" value="HisKA"/>
    <property type="match status" value="1"/>
</dbReference>
<feature type="transmembrane region" description="Helical" evidence="7">
    <location>
        <begin position="83"/>
        <end position="104"/>
    </location>
</feature>
<dbReference type="InterPro" id="IPR003594">
    <property type="entry name" value="HATPase_dom"/>
</dbReference>
<dbReference type="InterPro" id="IPR036097">
    <property type="entry name" value="HisK_dim/P_sf"/>
</dbReference>
<feature type="transmembrane region" description="Helical" evidence="7">
    <location>
        <begin position="57"/>
        <end position="76"/>
    </location>
</feature>
<reference evidence="10" key="1">
    <citation type="submission" date="2018-05" db="EMBL/GenBank/DDBJ databases">
        <authorList>
            <person name="Li X."/>
        </authorList>
    </citation>
    <scope>NUCLEOTIDE SEQUENCE [LARGE SCALE GENOMIC DNA]</scope>
    <source>
        <strain evidence="10">YIM 73061</strain>
    </source>
</reference>
<dbReference type="Pfam" id="PF02518">
    <property type="entry name" value="HATPase_c"/>
    <property type="match status" value="1"/>
</dbReference>
<dbReference type="GO" id="GO:0000155">
    <property type="term" value="F:phosphorelay sensor kinase activity"/>
    <property type="evidence" value="ECO:0007669"/>
    <property type="project" value="InterPro"/>
</dbReference>
<keyword evidence="7" id="KW-0812">Transmembrane</keyword>
<dbReference type="Gene3D" id="1.10.287.130">
    <property type="match status" value="1"/>
</dbReference>
<dbReference type="FunFam" id="3.30.565.10:FF:000010">
    <property type="entry name" value="Sensor histidine kinase RcsC"/>
    <property type="match status" value="1"/>
</dbReference>
<dbReference type="AlphaFoldDB" id="A0A328ABL5"/>
<gene>
    <name evidence="9" type="ORF">DJ018_18550</name>
</gene>
<evidence type="ECO:0000256" key="1">
    <source>
        <dbReference type="ARBA" id="ARBA00000085"/>
    </source>
</evidence>
<feature type="transmembrane region" description="Helical" evidence="7">
    <location>
        <begin position="131"/>
        <end position="148"/>
    </location>
</feature>
<name>A0A328ABL5_9CAUL</name>
<evidence type="ECO:0000256" key="7">
    <source>
        <dbReference type="SAM" id="Phobius"/>
    </source>
</evidence>
<keyword evidence="4" id="KW-0808">Transferase</keyword>
<evidence type="ECO:0000313" key="10">
    <source>
        <dbReference type="Proteomes" id="UP000249725"/>
    </source>
</evidence>
<dbReference type="Gene3D" id="3.30.565.10">
    <property type="entry name" value="Histidine kinase-like ATPase, C-terminal domain"/>
    <property type="match status" value="1"/>
</dbReference>
<dbReference type="InterPro" id="IPR005467">
    <property type="entry name" value="His_kinase_dom"/>
</dbReference>
<protein>
    <recommendedName>
        <fullName evidence="2">histidine kinase</fullName>
        <ecNumber evidence="2">2.7.13.3</ecNumber>
    </recommendedName>
</protein>
<evidence type="ECO:0000256" key="6">
    <source>
        <dbReference type="ARBA" id="ARBA00023012"/>
    </source>
</evidence>
<dbReference type="PRINTS" id="PR00344">
    <property type="entry name" value="BCTRLSENSOR"/>
</dbReference>
<dbReference type="CDD" id="cd00082">
    <property type="entry name" value="HisKA"/>
    <property type="match status" value="1"/>
</dbReference>
<dbReference type="SUPFAM" id="SSF47384">
    <property type="entry name" value="Homodimeric domain of signal transducing histidine kinase"/>
    <property type="match status" value="1"/>
</dbReference>
<dbReference type="SMART" id="SM00387">
    <property type="entry name" value="HATPase_c"/>
    <property type="match status" value="1"/>
</dbReference>
<keyword evidence="10" id="KW-1185">Reference proteome</keyword>
<evidence type="ECO:0000256" key="3">
    <source>
        <dbReference type="ARBA" id="ARBA00022553"/>
    </source>
</evidence>
<dbReference type="PROSITE" id="PS50109">
    <property type="entry name" value="HIS_KIN"/>
    <property type="match status" value="1"/>
</dbReference>
<comment type="caution">
    <text evidence="9">The sequence shown here is derived from an EMBL/GenBank/DDBJ whole genome shotgun (WGS) entry which is preliminary data.</text>
</comment>
<feature type="transmembrane region" description="Helical" evidence="7">
    <location>
        <begin position="30"/>
        <end position="51"/>
    </location>
</feature>
<dbReference type="CDD" id="cd16922">
    <property type="entry name" value="HATPase_EvgS-ArcB-TorS-like"/>
    <property type="match status" value="1"/>
</dbReference>
<evidence type="ECO:0000313" key="9">
    <source>
        <dbReference type="EMBL" id="RAK50744.1"/>
    </source>
</evidence>
<comment type="catalytic activity">
    <reaction evidence="1">
        <text>ATP + protein L-histidine = ADP + protein N-phospho-L-histidine.</text>
        <dbReference type="EC" id="2.7.13.3"/>
    </reaction>
</comment>
<dbReference type="SUPFAM" id="SSF55874">
    <property type="entry name" value="ATPase domain of HSP90 chaperone/DNA topoisomerase II/histidine kinase"/>
    <property type="match status" value="1"/>
</dbReference>
<dbReference type="PANTHER" id="PTHR43711">
    <property type="entry name" value="TWO-COMPONENT HISTIDINE KINASE"/>
    <property type="match status" value="1"/>
</dbReference>
<keyword evidence="7" id="KW-0472">Membrane</keyword>
<dbReference type="InterPro" id="IPR004358">
    <property type="entry name" value="Sig_transdc_His_kin-like_C"/>
</dbReference>
<feature type="domain" description="Histidine kinase" evidence="8">
    <location>
        <begin position="229"/>
        <end position="452"/>
    </location>
</feature>
<dbReference type="InterPro" id="IPR036890">
    <property type="entry name" value="HATPase_C_sf"/>
</dbReference>
<dbReference type="InterPro" id="IPR050736">
    <property type="entry name" value="Sensor_HK_Regulatory"/>
</dbReference>
<keyword evidence="7" id="KW-1133">Transmembrane helix</keyword>
<keyword evidence="6" id="KW-0902">Two-component regulatory system</keyword>
<keyword evidence="5" id="KW-0418">Kinase</keyword>
<evidence type="ECO:0000259" key="8">
    <source>
        <dbReference type="PROSITE" id="PS50109"/>
    </source>
</evidence>
<keyword evidence="3" id="KW-0597">Phosphoprotein</keyword>
<dbReference type="PANTHER" id="PTHR43711:SF26">
    <property type="entry name" value="SENSOR HISTIDINE KINASE RCSC"/>
    <property type="match status" value="1"/>
</dbReference>
<dbReference type="Proteomes" id="UP000249725">
    <property type="component" value="Unassembled WGS sequence"/>
</dbReference>
<evidence type="ECO:0000256" key="2">
    <source>
        <dbReference type="ARBA" id="ARBA00012438"/>
    </source>
</evidence>
<accession>A0A328ABL5</accession>
<dbReference type="InterPro" id="IPR003661">
    <property type="entry name" value="HisK_dim/P_dom"/>
</dbReference>
<dbReference type="EC" id="2.7.13.3" evidence="2"/>
<feature type="transmembrane region" description="Helical" evidence="7">
    <location>
        <begin position="168"/>
        <end position="187"/>
    </location>
</feature>
<organism evidence="9 10">
    <name type="scientific">Phenylobacterium deserti</name>
    <dbReference type="NCBI Taxonomy" id="1914756"/>
    <lineage>
        <taxon>Bacteria</taxon>
        <taxon>Pseudomonadati</taxon>
        <taxon>Pseudomonadota</taxon>
        <taxon>Alphaproteobacteria</taxon>
        <taxon>Caulobacterales</taxon>
        <taxon>Caulobacteraceae</taxon>
        <taxon>Phenylobacterium</taxon>
    </lineage>
</organism>
<sequence>MWAAVLRLIDWFVPEAAKQERSERGLARNFVFTHLAGPLMAQSICLFLYLTDPQPGPVVWTMILAICSFWLLPFVLKFTGNLQLVALLSVQVLAFASLFGSFHYGGVSSPLLPWLVVALLLGFFYLGDRPLLVLGMFAGDVAAFYAAYAVNGRFAERVAIEQLTTVGWISIFSATVYMSWMAIYYVGTISLRSELEQEAERHRLTAERVRQAKEHADQANLSRSIFLAKMSHEFRTPLNAVIGYSELLLETGEDEGADEQKLADLRRINAAGQHLLALVTDVLDLSRIEANAVELSTETFGLAAFIEGVVATARPLTDQKGNELVIRTSGELGEVITDQTKLRQVVLNLLSNAAKFTSAGRITLTVRRDRTPAGDWVEIRVDDTGIGIAEKDLPKLFQDFAQISAKTAGQYGGTGLGLAVSQKLCALMGGAISVTSEAGRGSSFTLRIPAVLALEEVRNEAAAPAEAA</sequence>
<evidence type="ECO:0000256" key="5">
    <source>
        <dbReference type="ARBA" id="ARBA00022777"/>
    </source>
</evidence>
<proteinExistence type="predicted"/>
<dbReference type="RefSeq" id="WP_111516473.1">
    <property type="nucleotide sequence ID" value="NZ_QFYR01000006.1"/>
</dbReference>